<dbReference type="Proteomes" id="UP000094801">
    <property type="component" value="Unassembled WGS sequence"/>
</dbReference>
<proteinExistence type="predicted"/>
<keyword evidence="2" id="KW-1185">Reference proteome</keyword>
<organism evidence="1 2">
    <name type="scientific">[Candida] arabinofermentans NRRL YB-2248</name>
    <dbReference type="NCBI Taxonomy" id="983967"/>
    <lineage>
        <taxon>Eukaryota</taxon>
        <taxon>Fungi</taxon>
        <taxon>Dikarya</taxon>
        <taxon>Ascomycota</taxon>
        <taxon>Saccharomycotina</taxon>
        <taxon>Pichiomycetes</taxon>
        <taxon>Pichiales</taxon>
        <taxon>Pichiaceae</taxon>
        <taxon>Ogataea</taxon>
        <taxon>Ogataea/Candida clade</taxon>
    </lineage>
</organism>
<dbReference type="EMBL" id="KV453850">
    <property type="protein sequence ID" value="ODV86305.1"/>
    <property type="molecule type" value="Genomic_DNA"/>
</dbReference>
<accession>A0A1E4T3H5</accession>
<reference evidence="2" key="1">
    <citation type="submission" date="2016-04" db="EMBL/GenBank/DDBJ databases">
        <title>Comparative genomics of biotechnologically important yeasts.</title>
        <authorList>
            <consortium name="DOE Joint Genome Institute"/>
            <person name="Riley R."/>
            <person name="Haridas S."/>
            <person name="Wolfe K.H."/>
            <person name="Lopes M.R."/>
            <person name="Hittinger C.T."/>
            <person name="Goker M."/>
            <person name="Salamov A."/>
            <person name="Wisecaver J."/>
            <person name="Long T.M."/>
            <person name="Aerts A.L."/>
            <person name="Barry K."/>
            <person name="Choi C."/>
            <person name="Clum A."/>
            <person name="Coughlan A.Y."/>
            <person name="Deshpande S."/>
            <person name="Douglass A.P."/>
            <person name="Hanson S.J."/>
            <person name="Klenk H.-P."/>
            <person name="Labutti K."/>
            <person name="Lapidus A."/>
            <person name="Lindquist E."/>
            <person name="Lipzen A."/>
            <person name="Meier-Kolthoff J.P."/>
            <person name="Ohm R.A."/>
            <person name="Otillar R.P."/>
            <person name="Pangilinan J."/>
            <person name="Peng Y."/>
            <person name="Rokas A."/>
            <person name="Rosa C.A."/>
            <person name="Scheuner C."/>
            <person name="Sibirny A.A."/>
            <person name="Slot J.C."/>
            <person name="Stielow J.B."/>
            <person name="Sun H."/>
            <person name="Kurtzman C.P."/>
            <person name="Blackwell M."/>
            <person name="Grigoriev I.V."/>
            <person name="Jeffries T.W."/>
        </authorList>
    </citation>
    <scope>NUCLEOTIDE SEQUENCE [LARGE SCALE GENOMIC DNA]</scope>
    <source>
        <strain evidence="2">NRRL YB-2248</strain>
    </source>
</reference>
<evidence type="ECO:0000313" key="2">
    <source>
        <dbReference type="Proteomes" id="UP000094801"/>
    </source>
</evidence>
<evidence type="ECO:0000313" key="1">
    <source>
        <dbReference type="EMBL" id="ODV86305.1"/>
    </source>
</evidence>
<gene>
    <name evidence="1" type="ORF">CANARDRAFT_175222</name>
</gene>
<protein>
    <submittedName>
        <fullName evidence="1">Uncharacterized protein</fullName>
    </submittedName>
</protein>
<dbReference type="AlphaFoldDB" id="A0A1E4T3H5"/>
<sequence length="75" mass="9069">MNRDECALIVWYVVEKCFYKFPIVIQRSRCCPFLEECNYGYNFSEIPASFRRSSKEFNEYDINKCIGDIIFRLFV</sequence>
<name>A0A1E4T3H5_9ASCO</name>